<sequence length="58" mass="6858">MIDAKNLKSQKESDMSYKMDGAKFQTMEELIDAFYPLYSDTMSEDDFEKYVQENAKEE</sequence>
<dbReference type="EMBL" id="CP012603">
    <property type="protein sequence ID" value="ALE40000.1"/>
    <property type="molecule type" value="Genomic_DNA"/>
</dbReference>
<dbReference type="PATRIC" id="fig|1279460.3.peg.2858"/>
<accession>A0A0M4MVH5</accession>
<evidence type="ECO:0000313" key="2">
    <source>
        <dbReference type="Proteomes" id="UP000056502"/>
    </source>
</evidence>
<protein>
    <submittedName>
        <fullName evidence="1">Uncharacterized protein</fullName>
    </submittedName>
</protein>
<name>A0A0M4MVH5_LEPIR</name>
<reference evidence="1 2" key="1">
    <citation type="journal article" date="2015" name="Genome Announc.">
        <title>Whole-Genome Sequence of Leptospira interrogans Serovar Hardjo Subtype Hardjoprajitno Strain Norma, Isolated from Cattle in a Leptospirosis Outbreak in Brazil.</title>
        <authorList>
            <person name="Cosate M.R."/>
            <person name="Soares S.C."/>
            <person name="Mendes T.A."/>
            <person name="Raittz R.T."/>
            <person name="Moreira E.C."/>
            <person name="Leite R."/>
            <person name="Fernandes G.R."/>
            <person name="Haddad J.P."/>
            <person name="Ortega J.M."/>
        </authorList>
    </citation>
    <scope>NUCLEOTIDE SEQUENCE [LARGE SCALE GENOMIC DNA]</scope>
    <source>
        <strain evidence="1 2">Norma</strain>
    </source>
</reference>
<dbReference type="Proteomes" id="UP000056502">
    <property type="component" value="Chromosome I"/>
</dbReference>
<proteinExistence type="predicted"/>
<gene>
    <name evidence="1" type="ORF">G436_2832</name>
</gene>
<organism evidence="1">
    <name type="scientific">Leptospira interrogans serovar Hardjo str. Norma</name>
    <dbReference type="NCBI Taxonomy" id="1279460"/>
    <lineage>
        <taxon>Bacteria</taxon>
        <taxon>Pseudomonadati</taxon>
        <taxon>Spirochaetota</taxon>
        <taxon>Spirochaetia</taxon>
        <taxon>Leptospirales</taxon>
        <taxon>Leptospiraceae</taxon>
        <taxon>Leptospira</taxon>
    </lineage>
</organism>
<dbReference type="AlphaFoldDB" id="A0A0M4MVH5"/>
<evidence type="ECO:0000313" key="1">
    <source>
        <dbReference type="EMBL" id="ALE40000.1"/>
    </source>
</evidence>